<dbReference type="Gene3D" id="2.20.230.10">
    <property type="entry name" value="Resuscitation-promoting factor rpfb"/>
    <property type="match status" value="1"/>
</dbReference>
<dbReference type="Proteomes" id="UP000199343">
    <property type="component" value="Unassembled WGS sequence"/>
</dbReference>
<dbReference type="RefSeq" id="WP_245715814.1">
    <property type="nucleotide sequence ID" value="NZ_FMIC01000002.1"/>
</dbReference>
<evidence type="ECO:0000313" key="4">
    <source>
        <dbReference type="EMBL" id="SCL67226.1"/>
    </source>
</evidence>
<protein>
    <submittedName>
        <fullName evidence="4">G5 domain-containing protein</fullName>
    </submittedName>
</protein>
<dbReference type="InterPro" id="IPR011098">
    <property type="entry name" value="G5_dom"/>
</dbReference>
<dbReference type="STRING" id="47871.GA0070608_3461"/>
<dbReference type="AlphaFoldDB" id="A0A1C6VLM1"/>
<dbReference type="EMBL" id="FMIC01000002">
    <property type="protein sequence ID" value="SCL67226.1"/>
    <property type="molecule type" value="Genomic_DNA"/>
</dbReference>
<evidence type="ECO:0000256" key="2">
    <source>
        <dbReference type="SAM" id="MobiDB-lite"/>
    </source>
</evidence>
<evidence type="ECO:0000259" key="3">
    <source>
        <dbReference type="PROSITE" id="PS51109"/>
    </source>
</evidence>
<dbReference type="Pfam" id="PF07501">
    <property type="entry name" value="G5"/>
    <property type="match status" value="1"/>
</dbReference>
<feature type="region of interest" description="Disordered" evidence="2">
    <location>
        <begin position="1"/>
        <end position="54"/>
    </location>
</feature>
<proteinExistence type="predicted"/>
<gene>
    <name evidence="4" type="ORF">GA0070608_3461</name>
</gene>
<name>A0A1C6VLM1_9ACTN</name>
<sequence>MTAIVSPPPATETENKAAKAAPTISAADEPTTAPASDPPRSTTPTPSAAVTPGAVSAPVVDTRTVKEKQKINYQTRTVKDSSLRKGTRKVTTRGVPGVRTVTYEITLTDGVQTAKKLIGSQITKAPITQVVRVGTKQERQCDPNYSGCVPIASDVDCAGGSGNGPAYVQGPVRVIGSDIYDLDRDGDGIGCDD</sequence>
<feature type="compositionally biased region" description="Pro residues" evidence="2">
    <location>
        <begin position="1"/>
        <end position="10"/>
    </location>
</feature>
<feature type="compositionally biased region" description="Low complexity" evidence="2">
    <location>
        <begin position="18"/>
        <end position="54"/>
    </location>
</feature>
<evidence type="ECO:0000313" key="5">
    <source>
        <dbReference type="Proteomes" id="UP000199343"/>
    </source>
</evidence>
<reference evidence="4 5" key="1">
    <citation type="submission" date="2016-06" db="EMBL/GenBank/DDBJ databases">
        <authorList>
            <person name="Kjaerup R.B."/>
            <person name="Dalgaard T.S."/>
            <person name="Juul-Madsen H.R."/>
        </authorList>
    </citation>
    <scope>NUCLEOTIDE SEQUENCE [LARGE SCALE GENOMIC DNA]</scope>
    <source>
        <strain evidence="4 5">DSM 43363</strain>
    </source>
</reference>
<accession>A0A1C6VLM1</accession>
<keyword evidence="1" id="KW-0732">Signal</keyword>
<feature type="domain" description="G5" evidence="3">
    <location>
        <begin position="57"/>
        <end position="137"/>
    </location>
</feature>
<dbReference type="PROSITE" id="PS51109">
    <property type="entry name" value="G5"/>
    <property type="match status" value="1"/>
</dbReference>
<dbReference type="SMART" id="SM01208">
    <property type="entry name" value="G5"/>
    <property type="match status" value="1"/>
</dbReference>
<organism evidence="4 5">
    <name type="scientific">Micromonospora peucetia</name>
    <dbReference type="NCBI Taxonomy" id="47871"/>
    <lineage>
        <taxon>Bacteria</taxon>
        <taxon>Bacillati</taxon>
        <taxon>Actinomycetota</taxon>
        <taxon>Actinomycetes</taxon>
        <taxon>Micromonosporales</taxon>
        <taxon>Micromonosporaceae</taxon>
        <taxon>Micromonospora</taxon>
    </lineage>
</organism>
<evidence type="ECO:0000256" key="1">
    <source>
        <dbReference type="ARBA" id="ARBA00022729"/>
    </source>
</evidence>